<protein>
    <submittedName>
        <fullName evidence="1">Uncharacterized protein</fullName>
    </submittedName>
</protein>
<gene>
    <name evidence="1" type="ORF">IAC54_08350</name>
</gene>
<sequence length="87" mass="9685">MAGRVRATVGELRNKQLYKRNKIVLTVQYRTEGNRIHINQDVVRGTLYTASGSIAGSVSGGKYIEVHTPGTYIIVCDGTPYKIQVRF</sequence>
<reference evidence="1" key="2">
    <citation type="journal article" date="2021" name="PeerJ">
        <title>Extensive microbial diversity within the chicken gut microbiome revealed by metagenomics and culture.</title>
        <authorList>
            <person name="Gilroy R."/>
            <person name="Ravi A."/>
            <person name="Getino M."/>
            <person name="Pursley I."/>
            <person name="Horton D.L."/>
            <person name="Alikhan N.F."/>
            <person name="Baker D."/>
            <person name="Gharbi K."/>
            <person name="Hall N."/>
            <person name="Watson M."/>
            <person name="Adriaenssens E.M."/>
            <person name="Foster-Nyarko E."/>
            <person name="Jarju S."/>
            <person name="Secka A."/>
            <person name="Antonio M."/>
            <person name="Oren A."/>
            <person name="Chaudhuri R.R."/>
            <person name="La Ragione R."/>
            <person name="Hildebrand F."/>
            <person name="Pallen M.J."/>
        </authorList>
    </citation>
    <scope>NUCLEOTIDE SEQUENCE</scope>
    <source>
        <strain evidence="1">G3-4614</strain>
    </source>
</reference>
<comment type="caution">
    <text evidence="1">The sequence shown here is derived from an EMBL/GenBank/DDBJ whole genome shotgun (WGS) entry which is preliminary data.</text>
</comment>
<organism evidence="1 2">
    <name type="scientific">Candidatus Caccoplasma merdipullorum</name>
    <dbReference type="NCBI Taxonomy" id="2840718"/>
    <lineage>
        <taxon>Bacteria</taxon>
        <taxon>Pseudomonadati</taxon>
        <taxon>Bacteroidota</taxon>
        <taxon>Bacteroidia</taxon>
        <taxon>Bacteroidales</taxon>
        <taxon>Bacteroidaceae</taxon>
        <taxon>Bacteroidaceae incertae sedis</taxon>
        <taxon>Candidatus Caccoplasma</taxon>
    </lineage>
</organism>
<evidence type="ECO:0000313" key="1">
    <source>
        <dbReference type="EMBL" id="MBO8438886.1"/>
    </source>
</evidence>
<dbReference type="AlphaFoldDB" id="A0A9D9E661"/>
<dbReference type="EMBL" id="JADIMW010000084">
    <property type="protein sequence ID" value="MBO8438886.1"/>
    <property type="molecule type" value="Genomic_DNA"/>
</dbReference>
<name>A0A9D9E661_9BACT</name>
<proteinExistence type="predicted"/>
<accession>A0A9D9E661</accession>
<reference evidence="1" key="1">
    <citation type="submission" date="2020-10" db="EMBL/GenBank/DDBJ databases">
        <authorList>
            <person name="Gilroy R."/>
        </authorList>
    </citation>
    <scope>NUCLEOTIDE SEQUENCE</scope>
    <source>
        <strain evidence="1">G3-4614</strain>
    </source>
</reference>
<dbReference type="Proteomes" id="UP000823636">
    <property type="component" value="Unassembled WGS sequence"/>
</dbReference>
<evidence type="ECO:0000313" key="2">
    <source>
        <dbReference type="Proteomes" id="UP000823636"/>
    </source>
</evidence>